<evidence type="ECO:0000256" key="2">
    <source>
        <dbReference type="ARBA" id="ARBA00022679"/>
    </source>
</evidence>
<dbReference type="EMBL" id="JAQJAC010000005">
    <property type="protein sequence ID" value="KAJ5583816.1"/>
    <property type="molecule type" value="Genomic_DNA"/>
</dbReference>
<dbReference type="PANTHER" id="PTHR43861:SF1">
    <property type="entry name" value="TRANS-ACONITATE 2-METHYLTRANSFERASE"/>
    <property type="match status" value="1"/>
</dbReference>
<protein>
    <recommendedName>
        <fullName evidence="3">Methyltransferase domain-containing protein</fullName>
    </recommendedName>
</protein>
<comment type="caution">
    <text evidence="4">The sequence shown here is derived from an EMBL/GenBank/DDBJ whole genome shotgun (WGS) entry which is preliminary data.</text>
</comment>
<dbReference type="Proteomes" id="UP001216150">
    <property type="component" value="Unassembled WGS sequence"/>
</dbReference>
<keyword evidence="1" id="KW-0489">Methyltransferase</keyword>
<gene>
    <name evidence="4" type="ORF">N7450_006480</name>
</gene>
<feature type="domain" description="Methyltransferase" evidence="3">
    <location>
        <begin position="53"/>
        <end position="144"/>
    </location>
</feature>
<dbReference type="GO" id="GO:0008168">
    <property type="term" value="F:methyltransferase activity"/>
    <property type="evidence" value="ECO:0007669"/>
    <property type="project" value="UniProtKB-KW"/>
</dbReference>
<keyword evidence="5" id="KW-1185">Reference proteome</keyword>
<dbReference type="InterPro" id="IPR041698">
    <property type="entry name" value="Methyltransf_25"/>
</dbReference>
<dbReference type="GO" id="GO:0032259">
    <property type="term" value="P:methylation"/>
    <property type="evidence" value="ECO:0007669"/>
    <property type="project" value="UniProtKB-KW"/>
</dbReference>
<dbReference type="InterPro" id="IPR029063">
    <property type="entry name" value="SAM-dependent_MTases_sf"/>
</dbReference>
<reference evidence="4 5" key="1">
    <citation type="journal article" date="2023" name="IMA Fungus">
        <title>Comparative genomic study of the Penicillium genus elucidates a diverse pangenome and 15 lateral gene transfer events.</title>
        <authorList>
            <person name="Petersen C."/>
            <person name="Sorensen T."/>
            <person name="Nielsen M.R."/>
            <person name="Sondergaard T.E."/>
            <person name="Sorensen J.L."/>
            <person name="Fitzpatrick D.A."/>
            <person name="Frisvad J.C."/>
            <person name="Nielsen K.L."/>
        </authorList>
    </citation>
    <scope>NUCLEOTIDE SEQUENCE [LARGE SCALE GENOMIC DNA]</scope>
    <source>
        <strain evidence="4 5">IBT 29057</strain>
    </source>
</reference>
<dbReference type="CDD" id="cd02440">
    <property type="entry name" value="AdoMet_MTases"/>
    <property type="match status" value="1"/>
</dbReference>
<evidence type="ECO:0000313" key="5">
    <source>
        <dbReference type="Proteomes" id="UP001216150"/>
    </source>
</evidence>
<sequence>MSGSANHEIKENIRKAYNDIADKYLEWTEPTHKTRLTYLNLLLDSLNSNAKHVLELGCGAGVPCTQILAKKFDVTANDISDSQIALAKTRLPDDSVTLIHGDMMGLKFRTEFDAVLAMYSIIHLPREEQSEMLRRIWGWLRPGGVFLGNFLEGGFEGDVKGDWLGGNDGCMYWSGWGKEEIRRILGEIGFKIEVDDVVVDVEVEEDGREKEVAFHWILARKVE</sequence>
<dbReference type="PANTHER" id="PTHR43861">
    <property type="entry name" value="TRANS-ACONITATE 2-METHYLTRANSFERASE-RELATED"/>
    <property type="match status" value="1"/>
</dbReference>
<proteinExistence type="predicted"/>
<name>A0AAD6GRS8_9EURO</name>
<evidence type="ECO:0000313" key="4">
    <source>
        <dbReference type="EMBL" id="KAJ5583816.1"/>
    </source>
</evidence>
<dbReference type="Gene3D" id="3.40.50.150">
    <property type="entry name" value="Vaccinia Virus protein VP39"/>
    <property type="match status" value="1"/>
</dbReference>
<organism evidence="4 5">
    <name type="scientific">Penicillium hetheringtonii</name>
    <dbReference type="NCBI Taxonomy" id="911720"/>
    <lineage>
        <taxon>Eukaryota</taxon>
        <taxon>Fungi</taxon>
        <taxon>Dikarya</taxon>
        <taxon>Ascomycota</taxon>
        <taxon>Pezizomycotina</taxon>
        <taxon>Eurotiomycetes</taxon>
        <taxon>Eurotiomycetidae</taxon>
        <taxon>Eurotiales</taxon>
        <taxon>Aspergillaceae</taxon>
        <taxon>Penicillium</taxon>
    </lineage>
</organism>
<dbReference type="AlphaFoldDB" id="A0AAD6GRS8"/>
<evidence type="ECO:0000259" key="3">
    <source>
        <dbReference type="Pfam" id="PF13649"/>
    </source>
</evidence>
<dbReference type="SUPFAM" id="SSF53335">
    <property type="entry name" value="S-adenosyl-L-methionine-dependent methyltransferases"/>
    <property type="match status" value="1"/>
</dbReference>
<accession>A0AAD6GRS8</accession>
<evidence type="ECO:0000256" key="1">
    <source>
        <dbReference type="ARBA" id="ARBA00022603"/>
    </source>
</evidence>
<keyword evidence="2" id="KW-0808">Transferase</keyword>
<dbReference type="Pfam" id="PF13649">
    <property type="entry name" value="Methyltransf_25"/>
    <property type="match status" value="1"/>
</dbReference>